<evidence type="ECO:0000313" key="2">
    <source>
        <dbReference type="EMBL" id="CDN31553.1"/>
    </source>
</evidence>
<dbReference type="KEGG" id="rbc:BN938_1466"/>
<evidence type="ECO:0000256" key="1">
    <source>
        <dbReference type="SAM" id="Phobius"/>
    </source>
</evidence>
<gene>
    <name evidence="2" type="ORF">BN938_1466</name>
</gene>
<name>A0A060RCK7_9BACT</name>
<feature type="transmembrane region" description="Helical" evidence="1">
    <location>
        <begin position="6"/>
        <end position="22"/>
    </location>
</feature>
<protein>
    <submittedName>
        <fullName evidence="2">Uncharacterized protein</fullName>
    </submittedName>
</protein>
<dbReference type="STRING" id="1433126.BN938_1466"/>
<keyword evidence="1" id="KW-0472">Membrane</keyword>
<dbReference type="HOGENOM" id="CLU_2035421_0_0_10"/>
<organism evidence="2 3">
    <name type="scientific">Mucinivorans hirudinis</name>
    <dbReference type="NCBI Taxonomy" id="1433126"/>
    <lineage>
        <taxon>Bacteria</taxon>
        <taxon>Pseudomonadati</taxon>
        <taxon>Bacteroidota</taxon>
        <taxon>Bacteroidia</taxon>
        <taxon>Bacteroidales</taxon>
        <taxon>Rikenellaceae</taxon>
        <taxon>Mucinivorans</taxon>
    </lineage>
</organism>
<proteinExistence type="predicted"/>
<sequence>MIEIVSLILNLLLGSGLILFYSQHKRKQAAEASSAELDVRRNEFDIHRQSVEFLSRQLSEAYTEIDRMQDIINDKRLQILDMLRRTNQLEIDLLNQETIRKKLKMSTCRRADCAEREVENE</sequence>
<dbReference type="EMBL" id="HG934468">
    <property type="protein sequence ID" value="CDN31553.1"/>
    <property type="molecule type" value="Genomic_DNA"/>
</dbReference>
<reference evidence="2 3" key="1">
    <citation type="journal article" date="2015" name="Genome Announc.">
        <title>Complete Genome Sequence of the Novel Leech Symbiont Mucinivorans hirudinis M3T.</title>
        <authorList>
            <person name="Nelson M.C."/>
            <person name="Bomar L."/>
            <person name="Graf J."/>
        </authorList>
    </citation>
    <scope>NUCLEOTIDE SEQUENCE [LARGE SCALE GENOMIC DNA]</scope>
    <source>
        <strain evidence="3">M3</strain>
    </source>
</reference>
<accession>A0A060RCK7</accession>
<keyword evidence="1" id="KW-0812">Transmembrane</keyword>
<evidence type="ECO:0000313" key="3">
    <source>
        <dbReference type="Proteomes" id="UP000027616"/>
    </source>
</evidence>
<keyword evidence="1" id="KW-1133">Transmembrane helix</keyword>
<keyword evidence="3" id="KW-1185">Reference proteome</keyword>
<dbReference type="AlphaFoldDB" id="A0A060RCK7"/>
<dbReference type="Proteomes" id="UP000027616">
    <property type="component" value="Chromosome I"/>
</dbReference>